<sequence length="30" mass="3409">MEDKVVVEKNVGFGKTERELLTADLFQPSK</sequence>
<reference evidence="1 2" key="1">
    <citation type="submission" date="2014-04" db="EMBL/GenBank/DDBJ databases">
        <title>Draft genome sequence of Bacillus azotoformans MEV2011, a (co-) denitrifying strain unable to grow in the presence of oxygen.</title>
        <authorList>
            <person name="Nielsen M."/>
            <person name="Schreiber L."/>
            <person name="Finster K."/>
            <person name="Schramm A."/>
        </authorList>
    </citation>
    <scope>NUCLEOTIDE SEQUENCE [LARGE SCALE GENOMIC DNA]</scope>
    <source>
        <strain evidence="1 2">MEV2011</strain>
    </source>
</reference>
<accession>A0A072NQ35</accession>
<proteinExistence type="predicted"/>
<organism evidence="1 2">
    <name type="scientific">Schinkia azotoformans MEV2011</name>
    <dbReference type="NCBI Taxonomy" id="1348973"/>
    <lineage>
        <taxon>Bacteria</taxon>
        <taxon>Bacillati</taxon>
        <taxon>Bacillota</taxon>
        <taxon>Bacilli</taxon>
        <taxon>Bacillales</taxon>
        <taxon>Bacillaceae</taxon>
        <taxon>Calidifontibacillus/Schinkia group</taxon>
        <taxon>Schinkia</taxon>
    </lineage>
</organism>
<gene>
    <name evidence="1" type="ORF">M670_01825</name>
</gene>
<dbReference type="EMBL" id="JJRY01000005">
    <property type="protein sequence ID" value="KEF39008.1"/>
    <property type="molecule type" value="Genomic_DNA"/>
</dbReference>
<dbReference type="AlphaFoldDB" id="A0A072NQ35"/>
<dbReference type="Proteomes" id="UP000027936">
    <property type="component" value="Unassembled WGS sequence"/>
</dbReference>
<protein>
    <submittedName>
        <fullName evidence="1">Uncharacterized protein</fullName>
    </submittedName>
</protein>
<comment type="caution">
    <text evidence="1">The sequence shown here is derived from an EMBL/GenBank/DDBJ whole genome shotgun (WGS) entry which is preliminary data.</text>
</comment>
<evidence type="ECO:0000313" key="2">
    <source>
        <dbReference type="Proteomes" id="UP000027936"/>
    </source>
</evidence>
<name>A0A072NQ35_SCHAZ</name>
<evidence type="ECO:0000313" key="1">
    <source>
        <dbReference type="EMBL" id="KEF39008.1"/>
    </source>
</evidence>